<dbReference type="PANTHER" id="PTHR31087">
    <property type="match status" value="1"/>
</dbReference>
<gene>
    <name evidence="2" type="ORF">CQW23_00003</name>
</gene>
<dbReference type="Pfam" id="PF04525">
    <property type="entry name" value="LOR"/>
    <property type="match status" value="1"/>
</dbReference>
<evidence type="ECO:0008006" key="4">
    <source>
        <dbReference type="Google" id="ProtNLM"/>
    </source>
</evidence>
<dbReference type="InterPro" id="IPR025659">
    <property type="entry name" value="Tubby-like_C"/>
</dbReference>
<dbReference type="InterPro" id="IPR007612">
    <property type="entry name" value="LOR"/>
</dbReference>
<keyword evidence="3" id="KW-1185">Reference proteome</keyword>
<proteinExistence type="inferred from homology"/>
<name>A0A2G2XJG7_CAPBA</name>
<comment type="similarity">
    <text evidence="1">Belongs to the LOR family.</text>
</comment>
<accession>A0A2G2XJG7</accession>
<dbReference type="SUPFAM" id="SSF54518">
    <property type="entry name" value="Tubby C-terminal domain-like"/>
    <property type="match status" value="1"/>
</dbReference>
<dbReference type="PANTHER" id="PTHR31087:SF14">
    <property type="entry name" value="PROTEIN LURP-ONE-RELATED 17"/>
    <property type="match status" value="1"/>
</dbReference>
<sequence length="245" mass="27419">MALFLKSISCRSFNHEDQLVHDFKKNNSRCKELISTSTSSSSSSSSPCISLTVWRKSLIFSCKGFTVIGADGNLVYRVDNYSGRRDQTILMDASGKPILTICKHKKLRIVDNNWFIYEGEVLGDHDYNTTSTTKTSSSSSRKKPIFCVKKQMKILHSNINVLAHVYYHGTSSDKRYSYIIEGSYANRTCKVLDAKSRNVVAEIRKKQAVSGGVTFGLEVFVLVVMPGFDSGFAMAMVLLLDQMFS</sequence>
<evidence type="ECO:0000313" key="2">
    <source>
        <dbReference type="EMBL" id="PHT57640.1"/>
    </source>
</evidence>
<reference evidence="2 3" key="1">
    <citation type="journal article" date="2017" name="Genome Biol.">
        <title>New reference genome sequences of hot pepper reveal the massive evolution of plant disease-resistance genes by retroduplication.</title>
        <authorList>
            <person name="Kim S."/>
            <person name="Park J."/>
            <person name="Yeom S.I."/>
            <person name="Kim Y.M."/>
            <person name="Seo E."/>
            <person name="Kim K.T."/>
            <person name="Kim M.S."/>
            <person name="Lee J.M."/>
            <person name="Cheong K."/>
            <person name="Shin H.S."/>
            <person name="Kim S.B."/>
            <person name="Han K."/>
            <person name="Lee J."/>
            <person name="Park M."/>
            <person name="Lee H.A."/>
            <person name="Lee H.Y."/>
            <person name="Lee Y."/>
            <person name="Oh S."/>
            <person name="Lee J.H."/>
            <person name="Choi E."/>
            <person name="Choi E."/>
            <person name="Lee S.E."/>
            <person name="Jeon J."/>
            <person name="Kim H."/>
            <person name="Choi G."/>
            <person name="Song H."/>
            <person name="Lee J."/>
            <person name="Lee S.C."/>
            <person name="Kwon J.K."/>
            <person name="Lee H.Y."/>
            <person name="Koo N."/>
            <person name="Hong Y."/>
            <person name="Kim R.W."/>
            <person name="Kang W.H."/>
            <person name="Huh J.H."/>
            <person name="Kang B.C."/>
            <person name="Yang T.J."/>
            <person name="Lee Y.H."/>
            <person name="Bennetzen J.L."/>
            <person name="Choi D."/>
        </authorList>
    </citation>
    <scope>NUCLEOTIDE SEQUENCE [LARGE SCALE GENOMIC DNA]</scope>
    <source>
        <strain evidence="3">cv. PBC81</strain>
    </source>
</reference>
<organism evidence="2 3">
    <name type="scientific">Capsicum baccatum</name>
    <name type="common">Peruvian pepper</name>
    <dbReference type="NCBI Taxonomy" id="33114"/>
    <lineage>
        <taxon>Eukaryota</taxon>
        <taxon>Viridiplantae</taxon>
        <taxon>Streptophyta</taxon>
        <taxon>Embryophyta</taxon>
        <taxon>Tracheophyta</taxon>
        <taxon>Spermatophyta</taxon>
        <taxon>Magnoliopsida</taxon>
        <taxon>eudicotyledons</taxon>
        <taxon>Gunneridae</taxon>
        <taxon>Pentapetalae</taxon>
        <taxon>asterids</taxon>
        <taxon>lamiids</taxon>
        <taxon>Solanales</taxon>
        <taxon>Solanaceae</taxon>
        <taxon>Solanoideae</taxon>
        <taxon>Capsiceae</taxon>
        <taxon>Capsicum</taxon>
    </lineage>
</organism>
<dbReference type="EMBL" id="MLFT02000001">
    <property type="protein sequence ID" value="PHT57640.1"/>
    <property type="molecule type" value="Genomic_DNA"/>
</dbReference>
<comment type="caution">
    <text evidence="2">The sequence shown here is derived from an EMBL/GenBank/DDBJ whole genome shotgun (WGS) entry which is preliminary data.</text>
</comment>
<dbReference type="InterPro" id="IPR038595">
    <property type="entry name" value="LOR_sf"/>
</dbReference>
<dbReference type="AlphaFoldDB" id="A0A2G2XJG7"/>
<dbReference type="OrthoDB" id="1876238at2759"/>
<evidence type="ECO:0000256" key="1">
    <source>
        <dbReference type="ARBA" id="ARBA00005437"/>
    </source>
</evidence>
<dbReference type="Gene3D" id="2.40.160.200">
    <property type="entry name" value="LURP1-related"/>
    <property type="match status" value="1"/>
</dbReference>
<evidence type="ECO:0000313" key="3">
    <source>
        <dbReference type="Proteomes" id="UP000224567"/>
    </source>
</evidence>
<protein>
    <recommendedName>
        <fullName evidence="4">Protein LURP-one-related 17</fullName>
    </recommendedName>
</protein>
<dbReference type="Proteomes" id="UP000224567">
    <property type="component" value="Unassembled WGS sequence"/>
</dbReference>
<reference evidence="3" key="2">
    <citation type="journal article" date="2017" name="J. Anim. Genet.">
        <title>Multiple reference genome sequences of hot pepper reveal the massive evolution of plant disease resistance genes by retroduplication.</title>
        <authorList>
            <person name="Kim S."/>
            <person name="Park J."/>
            <person name="Yeom S.-I."/>
            <person name="Kim Y.-M."/>
            <person name="Seo E."/>
            <person name="Kim K.-T."/>
            <person name="Kim M.-S."/>
            <person name="Lee J.M."/>
            <person name="Cheong K."/>
            <person name="Shin H.-S."/>
            <person name="Kim S.-B."/>
            <person name="Han K."/>
            <person name="Lee J."/>
            <person name="Park M."/>
            <person name="Lee H.-A."/>
            <person name="Lee H.-Y."/>
            <person name="Lee Y."/>
            <person name="Oh S."/>
            <person name="Lee J.H."/>
            <person name="Choi E."/>
            <person name="Choi E."/>
            <person name="Lee S.E."/>
            <person name="Jeon J."/>
            <person name="Kim H."/>
            <person name="Choi G."/>
            <person name="Song H."/>
            <person name="Lee J."/>
            <person name="Lee S.-C."/>
            <person name="Kwon J.-K."/>
            <person name="Lee H.-Y."/>
            <person name="Koo N."/>
            <person name="Hong Y."/>
            <person name="Kim R.W."/>
            <person name="Kang W.-H."/>
            <person name="Huh J.H."/>
            <person name="Kang B.-C."/>
            <person name="Yang T.-J."/>
            <person name="Lee Y.-H."/>
            <person name="Bennetzen J.L."/>
            <person name="Choi D."/>
        </authorList>
    </citation>
    <scope>NUCLEOTIDE SEQUENCE [LARGE SCALE GENOMIC DNA]</scope>
    <source>
        <strain evidence="3">cv. PBC81</strain>
    </source>
</reference>
<dbReference type="STRING" id="33114.A0A2G2XJG7"/>